<protein>
    <recommendedName>
        <fullName evidence="4">Cytochrome c domain-containing protein</fullName>
    </recommendedName>
</protein>
<dbReference type="SUPFAM" id="SSF46626">
    <property type="entry name" value="Cytochrome c"/>
    <property type="match status" value="1"/>
</dbReference>
<comment type="caution">
    <text evidence="2">The sequence shown here is derived from an EMBL/GenBank/DDBJ whole genome shotgun (WGS) entry which is preliminary data.</text>
</comment>
<gene>
    <name evidence="2" type="ORF">E4Q23_10315</name>
</gene>
<evidence type="ECO:0008006" key="4">
    <source>
        <dbReference type="Google" id="ProtNLM"/>
    </source>
</evidence>
<reference evidence="2 3" key="1">
    <citation type="submission" date="2019-03" db="EMBL/GenBank/DDBJ databases">
        <title>Metabolic reconstructions from genomes of highly enriched 'Candidatus Accumulibacter' and 'Candidatus Competibacter' bioreactor populations.</title>
        <authorList>
            <person name="Annavajhala M.K."/>
            <person name="Welles L."/>
            <person name="Abbas B."/>
            <person name="Sorokin D."/>
            <person name="Park H."/>
            <person name="Van Loosdrecht M."/>
            <person name="Chandran K."/>
        </authorList>
    </citation>
    <scope>NUCLEOTIDE SEQUENCE [LARGE SCALE GENOMIC DNA]</scope>
    <source>
        <strain evidence="2 3">SBR_S</strain>
    </source>
</reference>
<feature type="region of interest" description="Disordered" evidence="1">
    <location>
        <begin position="42"/>
        <end position="62"/>
    </location>
</feature>
<keyword evidence="3" id="KW-1185">Reference proteome</keyword>
<dbReference type="EMBL" id="SPMY01000026">
    <property type="protein sequence ID" value="NMQ28113.1"/>
    <property type="molecule type" value="Genomic_DNA"/>
</dbReference>
<sequence length="80" mass="8474">MAPPCRMVAPAIGGSDGVPDLTPRDGQLALADEVLTKRIAEGFQSPGSPMEMPPRGGKPGLSAEDIKAVVHYMRQEFAVR</sequence>
<name>A0ABX1TZN9_9PROT</name>
<accession>A0ABX1TZN9</accession>
<evidence type="ECO:0000313" key="2">
    <source>
        <dbReference type="EMBL" id="NMQ28113.1"/>
    </source>
</evidence>
<proteinExistence type="predicted"/>
<dbReference type="RefSeq" id="WP_169066573.1">
    <property type="nucleotide sequence ID" value="NZ_SPMY01000026.1"/>
</dbReference>
<dbReference type="InterPro" id="IPR036909">
    <property type="entry name" value="Cyt_c-like_dom_sf"/>
</dbReference>
<dbReference type="Gene3D" id="1.10.760.10">
    <property type="entry name" value="Cytochrome c-like domain"/>
    <property type="match status" value="1"/>
</dbReference>
<dbReference type="Proteomes" id="UP000749010">
    <property type="component" value="Unassembled WGS sequence"/>
</dbReference>
<evidence type="ECO:0000313" key="3">
    <source>
        <dbReference type="Proteomes" id="UP000749010"/>
    </source>
</evidence>
<feature type="region of interest" description="Disordered" evidence="1">
    <location>
        <begin position="1"/>
        <end position="21"/>
    </location>
</feature>
<evidence type="ECO:0000256" key="1">
    <source>
        <dbReference type="SAM" id="MobiDB-lite"/>
    </source>
</evidence>
<organism evidence="2 3">
    <name type="scientific">Candidatus Accumulibacter phosphatis</name>
    <dbReference type="NCBI Taxonomy" id="327160"/>
    <lineage>
        <taxon>Bacteria</taxon>
        <taxon>Pseudomonadati</taxon>
        <taxon>Pseudomonadota</taxon>
        <taxon>Betaproteobacteria</taxon>
        <taxon>Candidatus Accumulibacter</taxon>
    </lineage>
</organism>